<dbReference type="EMBL" id="CAVMBE010000038">
    <property type="protein sequence ID" value="CAK4030636.1"/>
    <property type="molecule type" value="Genomic_DNA"/>
</dbReference>
<dbReference type="GO" id="GO:0005743">
    <property type="term" value="C:mitochondrial inner membrane"/>
    <property type="evidence" value="ECO:0007669"/>
    <property type="project" value="UniProtKB-SubCell"/>
</dbReference>
<keyword evidence="17" id="KW-1185">Reference proteome</keyword>
<comment type="caution">
    <text evidence="16">The sequence shown here is derived from an EMBL/GenBank/DDBJ whole genome shotgun (WGS) entry which is preliminary data.</text>
</comment>
<dbReference type="PROSITE" id="PS00674">
    <property type="entry name" value="AAA"/>
    <property type="match status" value="1"/>
</dbReference>
<keyword evidence="4 12" id="KW-0547">Nucleotide-binding</keyword>
<evidence type="ECO:0000256" key="13">
    <source>
        <dbReference type="SAM" id="MobiDB-lite"/>
    </source>
</evidence>
<dbReference type="InterPro" id="IPR003593">
    <property type="entry name" value="AAA+_ATPase"/>
</dbReference>
<protein>
    <submittedName>
        <fullName evidence="16">Mitochondrial chaperone bcs1</fullName>
    </submittedName>
</protein>
<dbReference type="InterPro" id="IPR014851">
    <property type="entry name" value="BCS1_N"/>
</dbReference>
<dbReference type="Gene3D" id="3.40.50.300">
    <property type="entry name" value="P-loop containing nucleotide triphosphate hydrolases"/>
    <property type="match status" value="1"/>
</dbReference>
<keyword evidence="7 12" id="KW-0067">ATP-binding</keyword>
<evidence type="ECO:0000256" key="4">
    <source>
        <dbReference type="ARBA" id="ARBA00022741"/>
    </source>
</evidence>
<dbReference type="InterPro" id="IPR027417">
    <property type="entry name" value="P-loop_NTPase"/>
</dbReference>
<dbReference type="Pfam" id="PF08740">
    <property type="entry name" value="BCS1_N"/>
    <property type="match status" value="1"/>
</dbReference>
<evidence type="ECO:0000256" key="12">
    <source>
        <dbReference type="RuleBase" id="RU003651"/>
    </source>
</evidence>
<keyword evidence="9" id="KW-0496">Mitochondrion</keyword>
<keyword evidence="3" id="KW-0812">Transmembrane</keyword>
<feature type="region of interest" description="Disordered" evidence="13">
    <location>
        <begin position="371"/>
        <end position="392"/>
    </location>
</feature>
<dbReference type="GO" id="GO:0016887">
    <property type="term" value="F:ATP hydrolysis activity"/>
    <property type="evidence" value="ECO:0007669"/>
    <property type="project" value="InterPro"/>
</dbReference>
<evidence type="ECO:0000256" key="9">
    <source>
        <dbReference type="ARBA" id="ARBA00023128"/>
    </source>
</evidence>
<evidence type="ECO:0000259" key="15">
    <source>
        <dbReference type="SMART" id="SM01024"/>
    </source>
</evidence>
<evidence type="ECO:0000256" key="11">
    <source>
        <dbReference type="ARBA" id="ARBA00048778"/>
    </source>
</evidence>
<dbReference type="Proteomes" id="UP001296104">
    <property type="component" value="Unassembled WGS sequence"/>
</dbReference>
<dbReference type="InterPro" id="IPR003959">
    <property type="entry name" value="ATPase_AAA_core"/>
</dbReference>
<dbReference type="PANTHER" id="PTHR23070">
    <property type="entry name" value="BCS1 AAA-TYPE ATPASE"/>
    <property type="match status" value="1"/>
</dbReference>
<keyword evidence="5" id="KW-0999">Mitochondrion inner membrane</keyword>
<evidence type="ECO:0000256" key="2">
    <source>
        <dbReference type="ARBA" id="ARBA00007448"/>
    </source>
</evidence>
<dbReference type="SMART" id="SM00382">
    <property type="entry name" value="AAA"/>
    <property type="match status" value="1"/>
</dbReference>
<comment type="subcellular location">
    <subcellularLocation>
        <location evidence="1">Mitochondrion inner membrane</location>
        <topology evidence="1">Single-pass membrane protein</topology>
    </subcellularLocation>
</comment>
<accession>A0AAI9EA93</accession>
<dbReference type="InterPro" id="IPR057495">
    <property type="entry name" value="AAA_lid_BCS1"/>
</dbReference>
<name>A0AAI9EA93_9PEZI</name>
<feature type="region of interest" description="Disordered" evidence="13">
    <location>
        <begin position="549"/>
        <end position="580"/>
    </location>
</feature>
<reference evidence="16" key="1">
    <citation type="submission" date="2023-11" db="EMBL/GenBank/DDBJ databases">
        <authorList>
            <person name="Alioto T."/>
            <person name="Alioto T."/>
            <person name="Gomez Garrido J."/>
        </authorList>
    </citation>
    <scope>NUCLEOTIDE SEQUENCE</scope>
</reference>
<dbReference type="InterPro" id="IPR050747">
    <property type="entry name" value="Mitochondrial_chaperone_BCS1"/>
</dbReference>
<dbReference type="SMART" id="SM01024">
    <property type="entry name" value="BCS1_N"/>
    <property type="match status" value="1"/>
</dbReference>
<feature type="domain" description="BCS1 N-terminal" evidence="15">
    <location>
        <begin position="64"/>
        <end position="269"/>
    </location>
</feature>
<gene>
    <name evidence="16" type="ORF">LECACI_7A005794</name>
</gene>
<dbReference type="Pfam" id="PF00004">
    <property type="entry name" value="AAA"/>
    <property type="match status" value="1"/>
</dbReference>
<organism evidence="16 17">
    <name type="scientific">Lecanosticta acicola</name>
    <dbReference type="NCBI Taxonomy" id="111012"/>
    <lineage>
        <taxon>Eukaryota</taxon>
        <taxon>Fungi</taxon>
        <taxon>Dikarya</taxon>
        <taxon>Ascomycota</taxon>
        <taxon>Pezizomycotina</taxon>
        <taxon>Dothideomycetes</taxon>
        <taxon>Dothideomycetidae</taxon>
        <taxon>Mycosphaerellales</taxon>
        <taxon>Mycosphaerellaceae</taxon>
        <taxon>Lecanosticta</taxon>
    </lineage>
</organism>
<dbReference type="Pfam" id="PF25426">
    <property type="entry name" value="AAA_lid_BCS1"/>
    <property type="match status" value="1"/>
</dbReference>
<evidence type="ECO:0000256" key="5">
    <source>
        <dbReference type="ARBA" id="ARBA00022792"/>
    </source>
</evidence>
<keyword evidence="8" id="KW-1133">Transmembrane helix</keyword>
<evidence type="ECO:0000256" key="7">
    <source>
        <dbReference type="ARBA" id="ARBA00022840"/>
    </source>
</evidence>
<evidence type="ECO:0000256" key="8">
    <source>
        <dbReference type="ARBA" id="ARBA00022989"/>
    </source>
</evidence>
<dbReference type="InterPro" id="IPR003960">
    <property type="entry name" value="ATPase_AAA_CS"/>
</dbReference>
<evidence type="ECO:0000256" key="10">
    <source>
        <dbReference type="ARBA" id="ARBA00023136"/>
    </source>
</evidence>
<keyword evidence="6" id="KW-0378">Hydrolase</keyword>
<keyword evidence="10" id="KW-0472">Membrane</keyword>
<evidence type="ECO:0000259" key="14">
    <source>
        <dbReference type="SMART" id="SM00382"/>
    </source>
</evidence>
<feature type="domain" description="AAA+ ATPase" evidence="14">
    <location>
        <begin position="302"/>
        <end position="444"/>
    </location>
</feature>
<comment type="similarity">
    <text evidence="2">Belongs to the AAA ATPase family. BCS1 subfamily.</text>
</comment>
<evidence type="ECO:0000313" key="16">
    <source>
        <dbReference type="EMBL" id="CAK4030636.1"/>
    </source>
</evidence>
<evidence type="ECO:0000256" key="6">
    <source>
        <dbReference type="ARBA" id="ARBA00022801"/>
    </source>
</evidence>
<evidence type="ECO:0000256" key="1">
    <source>
        <dbReference type="ARBA" id="ARBA00004434"/>
    </source>
</evidence>
<comment type="catalytic activity">
    <reaction evidence="11">
        <text>ATP + H2O = ADP + phosphate + H(+)</text>
        <dbReference type="Rhea" id="RHEA:13065"/>
        <dbReference type="ChEBI" id="CHEBI:15377"/>
        <dbReference type="ChEBI" id="CHEBI:15378"/>
        <dbReference type="ChEBI" id="CHEBI:30616"/>
        <dbReference type="ChEBI" id="CHEBI:43474"/>
        <dbReference type="ChEBI" id="CHEBI:456216"/>
    </reaction>
    <physiologicalReaction direction="left-to-right" evidence="11">
        <dbReference type="Rhea" id="RHEA:13066"/>
    </physiologicalReaction>
</comment>
<dbReference type="SUPFAM" id="SSF52540">
    <property type="entry name" value="P-loop containing nucleoside triphosphate hydrolases"/>
    <property type="match status" value="1"/>
</dbReference>
<dbReference type="AlphaFoldDB" id="A0AAI9EA93"/>
<evidence type="ECO:0000256" key="3">
    <source>
        <dbReference type="ARBA" id="ARBA00022692"/>
    </source>
</evidence>
<sequence length="662" mass="73540">MAGNSHLAHTPLRAISDNLYSAATGLRSKDGVALGVLDLTPDIAWRNFIDILCRASPRLGRAVLTIGPFAVLAYGLYHHVWQGFRLHTLLDKFTAHFHGRITIPGDHALHGSLLSWMAKNGVETDTRSLTVHSISNQRVHARGSNSIYEEPVQRQELSYVPSVGSNVFYWNGYKLRILREADQTEQLVDSTGQAMRGHTKVRESDITISTYSLFGGDIEIIKAFLDHVDKTAEPADEVFTRIHRISKYMRDGELWDRPISRAPRGLESVTMEAEKKQNIVQDLQDYLHPSAKIWYANRGIPWRRGYLLYGPPGTGKTSFTVAIAGHFSLDVFIVSMTMLDLTDDRLEQLFDLLPTRCVVLLEDIDSAGIQRESMKPSTSGQSGKKSKSPKRTRVSLAGLLNVIDGPCSAEGRVLFLTSNSPDSLDPALVRSGRIDRKILFGHASSEVTEKMFLHIFSSAPGEKPSHIAEQYDLPALAKEFAAKMPEDKLTPAEIQNFLLENRDDVLGAVEKVGKWAEELVHTKARGKNVAAFSGQVGAGAEKAATTDDGVLVNGNDHAEDVASGSDDETEEETQRRRELEWESYSRPVDSYRPRPRGGYRGSLPSELQDLVLASARETLQALQRIGLYDEQQHGVNRWSPKWELSVKEAGRNRLSGQLVGIQ</sequence>
<evidence type="ECO:0000313" key="17">
    <source>
        <dbReference type="Proteomes" id="UP001296104"/>
    </source>
</evidence>
<dbReference type="GO" id="GO:0005524">
    <property type="term" value="F:ATP binding"/>
    <property type="evidence" value="ECO:0007669"/>
    <property type="project" value="UniProtKB-KW"/>
</dbReference>
<proteinExistence type="inferred from homology"/>